<dbReference type="Gramene" id="OB07G31540.1">
    <property type="protein sequence ID" value="OB07G31540.1"/>
    <property type="gene ID" value="OB07G31540"/>
</dbReference>
<evidence type="ECO:0000313" key="3">
    <source>
        <dbReference type="Proteomes" id="UP000006038"/>
    </source>
</evidence>
<proteinExistence type="predicted"/>
<dbReference type="InterPro" id="IPR040404">
    <property type="entry name" value="Phylloplanin-like"/>
</dbReference>
<protein>
    <submittedName>
        <fullName evidence="2">Uncharacterized protein</fullName>
    </submittedName>
</protein>
<feature type="chain" id="PRO_5003775158" evidence="1">
    <location>
        <begin position="24"/>
        <end position="196"/>
    </location>
</feature>
<dbReference type="AlphaFoldDB" id="J3MP22"/>
<accession>J3MP22</accession>
<organism evidence="2">
    <name type="scientific">Oryza brachyantha</name>
    <name type="common">malo sina</name>
    <dbReference type="NCBI Taxonomy" id="4533"/>
    <lineage>
        <taxon>Eukaryota</taxon>
        <taxon>Viridiplantae</taxon>
        <taxon>Streptophyta</taxon>
        <taxon>Embryophyta</taxon>
        <taxon>Tracheophyta</taxon>
        <taxon>Spermatophyta</taxon>
        <taxon>Magnoliopsida</taxon>
        <taxon>Liliopsida</taxon>
        <taxon>Poales</taxon>
        <taxon>Poaceae</taxon>
        <taxon>BOP clade</taxon>
        <taxon>Oryzoideae</taxon>
        <taxon>Oryzeae</taxon>
        <taxon>Oryzinae</taxon>
        <taxon>Oryza</taxon>
    </lineage>
</organism>
<dbReference type="EnsemblPlants" id="OB07G31540.1">
    <property type="protein sequence ID" value="OB07G31540.1"/>
    <property type="gene ID" value="OB07G31540"/>
</dbReference>
<reference evidence="2" key="2">
    <citation type="submission" date="2013-04" db="UniProtKB">
        <authorList>
            <consortium name="EnsemblPlants"/>
        </authorList>
    </citation>
    <scope>IDENTIFICATION</scope>
</reference>
<feature type="signal peptide" evidence="1">
    <location>
        <begin position="1"/>
        <end position="23"/>
    </location>
</feature>
<name>J3MP22_ORYBR</name>
<keyword evidence="3" id="KW-1185">Reference proteome</keyword>
<reference evidence="2" key="1">
    <citation type="journal article" date="2013" name="Nat. Commun.">
        <title>Whole-genome sequencing of Oryza brachyantha reveals mechanisms underlying Oryza genome evolution.</title>
        <authorList>
            <person name="Chen J."/>
            <person name="Huang Q."/>
            <person name="Gao D."/>
            <person name="Wang J."/>
            <person name="Lang Y."/>
            <person name="Liu T."/>
            <person name="Li B."/>
            <person name="Bai Z."/>
            <person name="Luis Goicoechea J."/>
            <person name="Liang C."/>
            <person name="Chen C."/>
            <person name="Zhang W."/>
            <person name="Sun S."/>
            <person name="Liao Y."/>
            <person name="Zhang X."/>
            <person name="Yang L."/>
            <person name="Song C."/>
            <person name="Wang M."/>
            <person name="Shi J."/>
            <person name="Liu G."/>
            <person name="Liu J."/>
            <person name="Zhou H."/>
            <person name="Zhou W."/>
            <person name="Yu Q."/>
            <person name="An N."/>
            <person name="Chen Y."/>
            <person name="Cai Q."/>
            <person name="Wang B."/>
            <person name="Liu B."/>
            <person name="Min J."/>
            <person name="Huang Y."/>
            <person name="Wu H."/>
            <person name="Li Z."/>
            <person name="Zhang Y."/>
            <person name="Yin Y."/>
            <person name="Song W."/>
            <person name="Jiang J."/>
            <person name="Jackson S.A."/>
            <person name="Wing R.A."/>
            <person name="Wang J."/>
            <person name="Chen M."/>
        </authorList>
    </citation>
    <scope>NUCLEOTIDE SEQUENCE [LARGE SCALE GENOMIC DNA]</scope>
    <source>
        <strain evidence="2">cv. IRGC 101232</strain>
    </source>
</reference>
<dbReference type="PANTHER" id="PTHR34458">
    <property type="entry name" value="POLLEN OLE E 1 ALLERGEN AND EXTENSIN FAMILY PROTEIN-RELATED"/>
    <property type="match status" value="1"/>
</dbReference>
<sequence>MAAESLLLVALFLTGLAARGAEAGVAAIIFGTVPCTTRPYTANVRVETNDGPMGNIYTSITNTEGQFITTLDVPSSEAMSSLASGGGKVAVATPPVMCNASLAATGTLEAPVVPVGARALGDADADSIQNATSVDMTSASIAAADFARRLADEVTMGFLRQLTNSSSLPAGVSYGGSTVDAYAVFAVGSFSYSPGN</sequence>
<dbReference type="PANTHER" id="PTHR34458:SF5">
    <property type="entry name" value="POLLEN OLE E 1 ALLERGEN AND EXTENSIN FAMILY PROTEIN"/>
    <property type="match status" value="1"/>
</dbReference>
<evidence type="ECO:0000256" key="1">
    <source>
        <dbReference type="SAM" id="SignalP"/>
    </source>
</evidence>
<dbReference type="OMA" id="EMMGSLM"/>
<evidence type="ECO:0000313" key="2">
    <source>
        <dbReference type="EnsemblPlants" id="OB07G31540.1"/>
    </source>
</evidence>
<dbReference type="Proteomes" id="UP000006038">
    <property type="component" value="Chromosome 7"/>
</dbReference>
<keyword evidence="1" id="KW-0732">Signal</keyword>
<dbReference type="HOGENOM" id="CLU_120196_0_0_1"/>